<dbReference type="InterPro" id="IPR000600">
    <property type="entry name" value="ROK"/>
</dbReference>
<accession>A0A7G9GG70</accession>
<dbReference type="InterPro" id="IPR036388">
    <property type="entry name" value="WH-like_DNA-bd_sf"/>
</dbReference>
<dbReference type="AlphaFoldDB" id="A0A7G9GG70"/>
<dbReference type="Gene3D" id="1.10.10.10">
    <property type="entry name" value="Winged helix-like DNA-binding domain superfamily/Winged helix DNA-binding domain"/>
    <property type="match status" value="1"/>
</dbReference>
<dbReference type="KEGG" id="whj:H9Q79_05810"/>
<evidence type="ECO:0000313" key="4">
    <source>
        <dbReference type="EMBL" id="QNM09802.1"/>
    </source>
</evidence>
<evidence type="ECO:0000256" key="1">
    <source>
        <dbReference type="ARBA" id="ARBA00002486"/>
    </source>
</evidence>
<keyword evidence="3" id="KW-0119">Carbohydrate metabolism</keyword>
<dbReference type="GO" id="GO:0042732">
    <property type="term" value="P:D-xylose metabolic process"/>
    <property type="evidence" value="ECO:0007669"/>
    <property type="project" value="UniProtKB-KW"/>
</dbReference>
<protein>
    <submittedName>
        <fullName evidence="4">ROK family transcriptional regulator</fullName>
    </submittedName>
</protein>
<name>A0A7G9GG70_9FIRM</name>
<dbReference type="Pfam" id="PF13412">
    <property type="entry name" value="HTH_24"/>
    <property type="match status" value="1"/>
</dbReference>
<dbReference type="SUPFAM" id="SSF46785">
    <property type="entry name" value="Winged helix' DNA-binding domain"/>
    <property type="match status" value="1"/>
</dbReference>
<organism evidence="4 5">
    <name type="scientific">Wansuia hejianensis</name>
    <dbReference type="NCBI Taxonomy" id="2763667"/>
    <lineage>
        <taxon>Bacteria</taxon>
        <taxon>Bacillati</taxon>
        <taxon>Bacillota</taxon>
        <taxon>Clostridia</taxon>
        <taxon>Lachnospirales</taxon>
        <taxon>Lachnospiraceae</taxon>
        <taxon>Wansuia</taxon>
    </lineage>
</organism>
<dbReference type="RefSeq" id="WP_249329390.1">
    <property type="nucleotide sequence ID" value="NZ_CP060635.1"/>
</dbReference>
<proteinExistence type="inferred from homology"/>
<sequence length="400" mass="44522">MPREDTQSQQKMKEHNSMLLLNMIRREAPISRAELACRTRLSPTTVSMLVEELLEKKWVVETGAGSSGSRGRKPIMLEINGKGGCIVTVEIVSNGCICSLYDFCLRKLRSVRMKQSGQMSRDIIEEIRVLLHEQRVALSRLVAISIIFPGIFEAETGHILFSSVIPTELLERDLPDKIRKGFPKVRVIMDNDTRMMTLAESFSEGYVPGTNMLAINIDEGISAGVILKDEYDDIKICNALEAGHIVIERNGRKCKCSNQGCLEAYCSVNALLRDLNEQAGVELPYEDVWGSEVNAESLAKAAGLYQAGDPGVRKVMGEYIFNLCCGLFSIANLFDVRAIHIGGRIMALGEHFLDEVRKTLAEQFRFVKSGEVVIEQSHSGYETIRQAAVRTAMDLVFSSH</sequence>
<comment type="function">
    <text evidence="1">Transcriptional repressor of xylose-utilizing enzymes.</text>
</comment>
<dbReference type="SUPFAM" id="SSF53067">
    <property type="entry name" value="Actin-like ATPase domain"/>
    <property type="match status" value="2"/>
</dbReference>
<keyword evidence="5" id="KW-1185">Reference proteome</keyword>
<evidence type="ECO:0000313" key="5">
    <source>
        <dbReference type="Proteomes" id="UP000515860"/>
    </source>
</evidence>
<reference evidence="4 5" key="1">
    <citation type="submission" date="2020-08" db="EMBL/GenBank/DDBJ databases">
        <authorList>
            <person name="Liu C."/>
            <person name="Sun Q."/>
        </authorList>
    </citation>
    <scope>NUCLEOTIDE SEQUENCE [LARGE SCALE GENOMIC DNA]</scope>
    <source>
        <strain evidence="4 5">NSJ-29</strain>
    </source>
</reference>
<evidence type="ECO:0000256" key="3">
    <source>
        <dbReference type="ARBA" id="ARBA00022629"/>
    </source>
</evidence>
<dbReference type="Proteomes" id="UP000515860">
    <property type="component" value="Chromosome"/>
</dbReference>
<dbReference type="Gene3D" id="3.30.420.40">
    <property type="match status" value="2"/>
</dbReference>
<evidence type="ECO:0000256" key="2">
    <source>
        <dbReference type="ARBA" id="ARBA00006479"/>
    </source>
</evidence>
<comment type="similarity">
    <text evidence="2">Belongs to the ROK (NagC/XylR) family.</text>
</comment>
<gene>
    <name evidence="4" type="ORF">H9Q79_05810</name>
</gene>
<dbReference type="PANTHER" id="PTHR18964">
    <property type="entry name" value="ROK (REPRESSOR, ORF, KINASE) FAMILY"/>
    <property type="match status" value="1"/>
</dbReference>
<dbReference type="InterPro" id="IPR036390">
    <property type="entry name" value="WH_DNA-bd_sf"/>
</dbReference>
<dbReference type="EMBL" id="CP060635">
    <property type="protein sequence ID" value="QNM09802.1"/>
    <property type="molecule type" value="Genomic_DNA"/>
</dbReference>
<dbReference type="PANTHER" id="PTHR18964:SF110">
    <property type="entry name" value="TRANSCRIPTIONAL REGULATOR, XYLR-RELATED"/>
    <property type="match status" value="1"/>
</dbReference>
<keyword evidence="3" id="KW-0859">Xylose metabolism</keyword>
<dbReference type="Pfam" id="PF00480">
    <property type="entry name" value="ROK"/>
    <property type="match status" value="1"/>
</dbReference>
<dbReference type="InterPro" id="IPR043129">
    <property type="entry name" value="ATPase_NBD"/>
</dbReference>